<dbReference type="PROSITE" id="PS51257">
    <property type="entry name" value="PROKAR_LIPOPROTEIN"/>
    <property type="match status" value="1"/>
</dbReference>
<keyword evidence="2" id="KW-0732">Signal</keyword>
<dbReference type="PANTHER" id="PTHR43649">
    <property type="entry name" value="ARABINOSE-BINDING PROTEIN-RELATED"/>
    <property type="match status" value="1"/>
</dbReference>
<comment type="caution">
    <text evidence="3">The sequence shown here is derived from an EMBL/GenBank/DDBJ whole genome shotgun (WGS) entry which is preliminary data.</text>
</comment>
<dbReference type="EMBL" id="JACHXK010000018">
    <property type="protein sequence ID" value="MBB3113348.1"/>
    <property type="molecule type" value="Genomic_DNA"/>
</dbReference>
<evidence type="ECO:0000313" key="3">
    <source>
        <dbReference type="EMBL" id="MBB3113348.1"/>
    </source>
</evidence>
<dbReference type="Proteomes" id="UP000570361">
    <property type="component" value="Unassembled WGS sequence"/>
</dbReference>
<dbReference type="AlphaFoldDB" id="A0A7W5B2X4"/>
<evidence type="ECO:0000256" key="2">
    <source>
        <dbReference type="SAM" id="SignalP"/>
    </source>
</evidence>
<dbReference type="Pfam" id="PF01547">
    <property type="entry name" value="SBP_bac_1"/>
    <property type="match status" value="1"/>
</dbReference>
<gene>
    <name evidence="3" type="ORF">FHS18_005460</name>
</gene>
<dbReference type="Gene3D" id="3.40.190.10">
    <property type="entry name" value="Periplasmic binding protein-like II"/>
    <property type="match status" value="1"/>
</dbReference>
<name>A0A7W5B2X4_9BACL</name>
<proteinExistence type="predicted"/>
<dbReference type="InterPro" id="IPR006059">
    <property type="entry name" value="SBP"/>
</dbReference>
<sequence length="481" mass="52564">MKKRGLAAVTVMLALLLLISACSGNNAGNQAGNQPANDSKNNEESSAPPASETEAPKEVTITAQYAKPDNPVAMSVIDDRIERFKALYPHVTVEKNDWQYAPQEIGIKMAAKQAPSFFNTFATEGNTLVGRGWAADLTSFMANYQHANDLNPTLTSAFEFDGKQYALPDSAYIFMVMINKKLFEAKNVPLPTPDWTWDDLYEAAKATADPDKGIAGFASMAKGPEGGWNWTNFLYQAGGEAQKVEGGKVVSTFQSEAGVKAMEFLKKLRWEANVLPENWALNYGDTYNLFKQGRAAIVLGDSGRIEDAVNNGGMNKDDLLLLPMPAMEAGGEHVGVLGGNYFIINPQEAPEVQQAAFDFVTMDFFSDSGIEAVRKDLEARKAEGKIKAPPVAEYFDPNSEFGKKMQALYAEYPETVYVTDPDVVALTKGKPEPAYNAQDYYAVITNVMQEVFINKDADVKALLEQAASKFDADVLSKVVVE</sequence>
<evidence type="ECO:0000256" key="1">
    <source>
        <dbReference type="SAM" id="MobiDB-lite"/>
    </source>
</evidence>
<feature type="compositionally biased region" description="Low complexity" evidence="1">
    <location>
        <begin position="44"/>
        <end position="53"/>
    </location>
</feature>
<dbReference type="SUPFAM" id="SSF53850">
    <property type="entry name" value="Periplasmic binding protein-like II"/>
    <property type="match status" value="1"/>
</dbReference>
<feature type="signal peptide" evidence="2">
    <location>
        <begin position="1"/>
        <end position="27"/>
    </location>
</feature>
<accession>A0A7W5B2X4</accession>
<evidence type="ECO:0000313" key="4">
    <source>
        <dbReference type="Proteomes" id="UP000570361"/>
    </source>
</evidence>
<keyword evidence="4" id="KW-1185">Reference proteome</keyword>
<dbReference type="InterPro" id="IPR050490">
    <property type="entry name" value="Bact_solute-bd_prot1"/>
</dbReference>
<protein>
    <submittedName>
        <fullName evidence="3">ABC-type glycerol-3-phosphate transport system substrate-binding protein</fullName>
    </submittedName>
</protein>
<feature type="region of interest" description="Disordered" evidence="1">
    <location>
        <begin position="29"/>
        <end position="57"/>
    </location>
</feature>
<dbReference type="RefSeq" id="WP_246427928.1">
    <property type="nucleotide sequence ID" value="NZ_JACHXK010000018.1"/>
</dbReference>
<dbReference type="PANTHER" id="PTHR43649:SF16">
    <property type="entry name" value="SUGAR-BINDING LIPOPROTEIN"/>
    <property type="match status" value="1"/>
</dbReference>
<feature type="chain" id="PRO_5031462874" evidence="2">
    <location>
        <begin position="28"/>
        <end position="481"/>
    </location>
</feature>
<organism evidence="3 4">
    <name type="scientific">Paenibacillus phyllosphaerae</name>
    <dbReference type="NCBI Taxonomy" id="274593"/>
    <lineage>
        <taxon>Bacteria</taxon>
        <taxon>Bacillati</taxon>
        <taxon>Bacillota</taxon>
        <taxon>Bacilli</taxon>
        <taxon>Bacillales</taxon>
        <taxon>Paenibacillaceae</taxon>
        <taxon>Paenibacillus</taxon>
    </lineage>
</organism>
<reference evidence="3 4" key="1">
    <citation type="submission" date="2020-08" db="EMBL/GenBank/DDBJ databases">
        <title>Genomic Encyclopedia of Type Strains, Phase III (KMG-III): the genomes of soil and plant-associated and newly described type strains.</title>
        <authorList>
            <person name="Whitman W."/>
        </authorList>
    </citation>
    <scope>NUCLEOTIDE SEQUENCE [LARGE SCALE GENOMIC DNA]</scope>
    <source>
        <strain evidence="3 4">CECT 5862</strain>
    </source>
</reference>